<accession>A0ABU7AVF5</accession>
<dbReference type="EMBL" id="JAHUTI010030328">
    <property type="protein sequence ID" value="MED6241943.1"/>
    <property type="molecule type" value="Genomic_DNA"/>
</dbReference>
<evidence type="ECO:0000313" key="1">
    <source>
        <dbReference type="EMBL" id="MED6241943.1"/>
    </source>
</evidence>
<sequence length="111" mass="12247">MVGQAPKVHLVQAVGMLVIKRCQFGGWESWREKGGEWQSQQILSMSLIVSLHFWLKAGSSYGIKTLEVSLVVIFGFGLTCSAPCMKSTFLSPSLILLLLAPPWTEVFFTGL</sequence>
<keyword evidence="2" id="KW-1185">Reference proteome</keyword>
<organism evidence="1 2">
    <name type="scientific">Ataeniobius toweri</name>
    <dbReference type="NCBI Taxonomy" id="208326"/>
    <lineage>
        <taxon>Eukaryota</taxon>
        <taxon>Metazoa</taxon>
        <taxon>Chordata</taxon>
        <taxon>Craniata</taxon>
        <taxon>Vertebrata</taxon>
        <taxon>Euteleostomi</taxon>
        <taxon>Actinopterygii</taxon>
        <taxon>Neopterygii</taxon>
        <taxon>Teleostei</taxon>
        <taxon>Neoteleostei</taxon>
        <taxon>Acanthomorphata</taxon>
        <taxon>Ovalentaria</taxon>
        <taxon>Atherinomorphae</taxon>
        <taxon>Cyprinodontiformes</taxon>
        <taxon>Goodeidae</taxon>
        <taxon>Ataeniobius</taxon>
    </lineage>
</organism>
<comment type="caution">
    <text evidence="1">The sequence shown here is derived from an EMBL/GenBank/DDBJ whole genome shotgun (WGS) entry which is preliminary data.</text>
</comment>
<evidence type="ECO:0000313" key="2">
    <source>
        <dbReference type="Proteomes" id="UP001345963"/>
    </source>
</evidence>
<name>A0ABU7AVF5_9TELE</name>
<proteinExistence type="predicted"/>
<gene>
    <name evidence="1" type="ORF">ATANTOWER_030564</name>
</gene>
<dbReference type="Proteomes" id="UP001345963">
    <property type="component" value="Unassembled WGS sequence"/>
</dbReference>
<protein>
    <submittedName>
        <fullName evidence="1">Uncharacterized protein</fullName>
    </submittedName>
</protein>
<reference evidence="1 2" key="1">
    <citation type="submission" date="2021-07" db="EMBL/GenBank/DDBJ databases">
        <authorList>
            <person name="Palmer J.M."/>
        </authorList>
    </citation>
    <scope>NUCLEOTIDE SEQUENCE [LARGE SCALE GENOMIC DNA]</scope>
    <source>
        <strain evidence="1 2">AT_MEX2019</strain>
        <tissue evidence="1">Muscle</tissue>
    </source>
</reference>